<sequence>MGKEYQKREDGEGFWEVFDVATGEVAKLGGLVLSHLDLETANGALDMLQNQVLQENGQLPPDITSNS</sequence>
<evidence type="ECO:0000313" key="2">
    <source>
        <dbReference type="Proteomes" id="UP001271249"/>
    </source>
</evidence>
<dbReference type="Proteomes" id="UP001271249">
    <property type="component" value="Unassembled WGS sequence"/>
</dbReference>
<organism evidence="1 2">
    <name type="scientific">Mesorhizobium captivum</name>
    <dbReference type="NCBI Taxonomy" id="3072319"/>
    <lineage>
        <taxon>Bacteria</taxon>
        <taxon>Pseudomonadati</taxon>
        <taxon>Pseudomonadota</taxon>
        <taxon>Alphaproteobacteria</taxon>
        <taxon>Hyphomicrobiales</taxon>
        <taxon>Phyllobacteriaceae</taxon>
        <taxon>Mesorhizobium</taxon>
    </lineage>
</organism>
<name>A0ABU4ZAC3_9HYPH</name>
<dbReference type="EMBL" id="JAVIJC010000032">
    <property type="protein sequence ID" value="MDX8494964.1"/>
    <property type="molecule type" value="Genomic_DNA"/>
</dbReference>
<comment type="caution">
    <text evidence="1">The sequence shown here is derived from an EMBL/GenBank/DDBJ whole genome shotgun (WGS) entry which is preliminary data.</text>
</comment>
<dbReference type="RefSeq" id="WP_320228759.1">
    <property type="nucleotide sequence ID" value="NZ_JAVIJC010000032.1"/>
</dbReference>
<accession>A0ABU4ZAC3</accession>
<proteinExistence type="predicted"/>
<protein>
    <submittedName>
        <fullName evidence="1">Uncharacterized protein</fullName>
    </submittedName>
</protein>
<reference evidence="1 2" key="1">
    <citation type="submission" date="2023-08" db="EMBL/GenBank/DDBJ databases">
        <title>Implementing the SeqCode for naming new Mesorhizobium species isolated from Vachellia karroo root nodules.</title>
        <authorList>
            <person name="Van Lill M."/>
        </authorList>
    </citation>
    <scope>NUCLEOTIDE SEQUENCE [LARGE SCALE GENOMIC DNA]</scope>
    <source>
        <strain evidence="1 2">VK22B</strain>
    </source>
</reference>
<evidence type="ECO:0000313" key="1">
    <source>
        <dbReference type="EMBL" id="MDX8494964.1"/>
    </source>
</evidence>
<gene>
    <name evidence="1" type="ORF">RFN29_25735</name>
</gene>
<keyword evidence="2" id="KW-1185">Reference proteome</keyword>